<dbReference type="EMBL" id="CAEZXM010000101">
    <property type="protein sequence ID" value="CAB4689429.1"/>
    <property type="molecule type" value="Genomic_DNA"/>
</dbReference>
<comment type="similarity">
    <text evidence="1">Belongs to the CcmH/CycL/Ccl2/NrfF family.</text>
</comment>
<evidence type="ECO:0000256" key="6">
    <source>
        <dbReference type="SAM" id="Phobius"/>
    </source>
</evidence>
<feature type="transmembrane region" description="Helical" evidence="6">
    <location>
        <begin position="117"/>
        <end position="138"/>
    </location>
</feature>
<dbReference type="GO" id="GO:0046872">
    <property type="term" value="F:metal ion binding"/>
    <property type="evidence" value="ECO:0007669"/>
    <property type="project" value="UniProtKB-KW"/>
</dbReference>
<keyword evidence="6" id="KW-1133">Transmembrane helix</keyword>
<evidence type="ECO:0000256" key="3">
    <source>
        <dbReference type="ARBA" id="ARBA00022723"/>
    </source>
</evidence>
<keyword evidence="2" id="KW-0349">Heme</keyword>
<dbReference type="PANTHER" id="PTHR47870">
    <property type="entry name" value="CYTOCHROME C-TYPE BIOGENESIS PROTEIN CCMH"/>
    <property type="match status" value="1"/>
</dbReference>
<proteinExistence type="inferred from homology"/>
<dbReference type="GO" id="GO:0005886">
    <property type="term" value="C:plasma membrane"/>
    <property type="evidence" value="ECO:0007669"/>
    <property type="project" value="TreeGrafter"/>
</dbReference>
<keyword evidence="5" id="KW-0408">Iron</keyword>
<dbReference type="AlphaFoldDB" id="A0A6J6NS35"/>
<reference evidence="8" key="1">
    <citation type="submission" date="2020-05" db="EMBL/GenBank/DDBJ databases">
        <authorList>
            <person name="Chiriac C."/>
            <person name="Salcher M."/>
            <person name="Ghai R."/>
            <person name="Kavagutti S V."/>
        </authorList>
    </citation>
    <scope>NUCLEOTIDE SEQUENCE</scope>
</reference>
<dbReference type="InterPro" id="IPR038297">
    <property type="entry name" value="CcmH/CycL/NrfF/Ccl2_sf"/>
</dbReference>
<evidence type="ECO:0000256" key="2">
    <source>
        <dbReference type="ARBA" id="ARBA00022617"/>
    </source>
</evidence>
<evidence type="ECO:0000256" key="4">
    <source>
        <dbReference type="ARBA" id="ARBA00022729"/>
    </source>
</evidence>
<feature type="transmembrane region" description="Helical" evidence="6">
    <location>
        <begin position="20"/>
        <end position="37"/>
    </location>
</feature>
<evidence type="ECO:0000259" key="7">
    <source>
        <dbReference type="Pfam" id="PF03918"/>
    </source>
</evidence>
<keyword evidence="6" id="KW-0472">Membrane</keyword>
<feature type="domain" description="CcmH/CycL/Ccl2/NrfF N-terminal" evidence="7">
    <location>
        <begin position="37"/>
        <end position="146"/>
    </location>
</feature>
<dbReference type="InterPro" id="IPR051263">
    <property type="entry name" value="C-type_cytochrome_biogenesis"/>
</dbReference>
<sequence length="170" mass="18353">MDLSINRRTLNQQLKRWPGWLVLAAVVVIALAIASAGSSGPLTDSDRIDSISQRLACPTCDGESVYESQASAARGIRQQIKRFVEQGTPSDDQIIQYIQNQFGTKTLLVPNASGFDALVWALPAFAFVVAVAGLAVAFRRWKLVADSVPTDGDRALVQAALNDQEGNHES</sequence>
<keyword evidence="4" id="KW-0732">Signal</keyword>
<dbReference type="CDD" id="cd16378">
    <property type="entry name" value="CcmH_N"/>
    <property type="match status" value="1"/>
</dbReference>
<keyword evidence="3" id="KW-0479">Metal-binding</keyword>
<dbReference type="PANTHER" id="PTHR47870:SF4">
    <property type="entry name" value="CYTOCHROME C-TYPE BIOGENESIS PROTEIN CYCH"/>
    <property type="match status" value="1"/>
</dbReference>
<gene>
    <name evidence="8" type="ORF">UFOPK2366_00667</name>
</gene>
<keyword evidence="6" id="KW-0812">Transmembrane</keyword>
<evidence type="ECO:0000313" key="8">
    <source>
        <dbReference type="EMBL" id="CAB4689429.1"/>
    </source>
</evidence>
<name>A0A6J6NS35_9ZZZZ</name>
<organism evidence="8">
    <name type="scientific">freshwater metagenome</name>
    <dbReference type="NCBI Taxonomy" id="449393"/>
    <lineage>
        <taxon>unclassified sequences</taxon>
        <taxon>metagenomes</taxon>
        <taxon>ecological metagenomes</taxon>
    </lineage>
</organism>
<dbReference type="Pfam" id="PF03918">
    <property type="entry name" value="CcmH"/>
    <property type="match status" value="1"/>
</dbReference>
<protein>
    <submittedName>
        <fullName evidence="8">Unannotated protein</fullName>
    </submittedName>
</protein>
<evidence type="ECO:0000256" key="5">
    <source>
        <dbReference type="ARBA" id="ARBA00023004"/>
    </source>
</evidence>
<accession>A0A6J6NS35</accession>
<evidence type="ECO:0000256" key="1">
    <source>
        <dbReference type="ARBA" id="ARBA00010342"/>
    </source>
</evidence>
<dbReference type="Gene3D" id="1.10.8.640">
    <property type="entry name" value="Cytochrome C biogenesis protein"/>
    <property type="match status" value="1"/>
</dbReference>
<dbReference type="InterPro" id="IPR005616">
    <property type="entry name" value="CcmH/CycL/Ccl2/NrfF_N"/>
</dbReference>